<sequence length="312" mass="35654">MLGVVVMFMQGVIGTREGILTRKARVIEGLKRYSVIACTLCFIVVQVLDIITLTSFMDWKLRPFTFFYYPVFSELLWRITELGYAIYAMKKYTSYFRALYMKRSLANTFIYVAWALAFFMCALTAVSWGFLTAYWIMIAHHGTQSITYDNALNLGEFGDFDKAKHIGNGYESVMVVWSLFMIGSVVYVWKVKRDCYPPRPANAMDLDAQDKYNQSEPYNLAYEVTRFRSPLIIVSSLFCLKGLEQIIGTHVGPLEYHHWGPAYITDTVVSILWRLLVIAIGASLFLLPIKPPMVNAESYAQTDISTNDIVKA</sequence>
<reference evidence="2" key="1">
    <citation type="journal article" date="2020" name="Stud. Mycol.">
        <title>101 Dothideomycetes genomes: a test case for predicting lifestyles and emergence of pathogens.</title>
        <authorList>
            <person name="Haridas S."/>
            <person name="Albert R."/>
            <person name="Binder M."/>
            <person name="Bloem J."/>
            <person name="Labutti K."/>
            <person name="Salamov A."/>
            <person name="Andreopoulos B."/>
            <person name="Baker S."/>
            <person name="Barry K."/>
            <person name="Bills G."/>
            <person name="Bluhm B."/>
            <person name="Cannon C."/>
            <person name="Castanera R."/>
            <person name="Culley D."/>
            <person name="Daum C."/>
            <person name="Ezra D."/>
            <person name="Gonzalez J."/>
            <person name="Henrissat B."/>
            <person name="Kuo A."/>
            <person name="Liang C."/>
            <person name="Lipzen A."/>
            <person name="Lutzoni F."/>
            <person name="Magnuson J."/>
            <person name="Mondo S."/>
            <person name="Nolan M."/>
            <person name="Ohm R."/>
            <person name="Pangilinan J."/>
            <person name="Park H.-J."/>
            <person name="Ramirez L."/>
            <person name="Alfaro M."/>
            <person name="Sun H."/>
            <person name="Tritt A."/>
            <person name="Yoshinaga Y."/>
            <person name="Zwiers L.-H."/>
            <person name="Turgeon B."/>
            <person name="Goodwin S."/>
            <person name="Spatafora J."/>
            <person name="Crous P."/>
            <person name="Grigoriev I."/>
        </authorList>
    </citation>
    <scope>NUCLEOTIDE SEQUENCE</scope>
    <source>
        <strain evidence="2">CBS 121739</strain>
    </source>
</reference>
<evidence type="ECO:0000313" key="3">
    <source>
        <dbReference type="Proteomes" id="UP000799437"/>
    </source>
</evidence>
<organism evidence="2 3">
    <name type="scientific">Pseudovirgaria hyperparasitica</name>
    <dbReference type="NCBI Taxonomy" id="470096"/>
    <lineage>
        <taxon>Eukaryota</taxon>
        <taxon>Fungi</taxon>
        <taxon>Dikarya</taxon>
        <taxon>Ascomycota</taxon>
        <taxon>Pezizomycotina</taxon>
        <taxon>Dothideomycetes</taxon>
        <taxon>Dothideomycetes incertae sedis</taxon>
        <taxon>Acrospermales</taxon>
        <taxon>Acrospermaceae</taxon>
        <taxon>Pseudovirgaria</taxon>
    </lineage>
</organism>
<keyword evidence="3" id="KW-1185">Reference proteome</keyword>
<keyword evidence="1" id="KW-0812">Transmembrane</keyword>
<keyword evidence="1" id="KW-1133">Transmembrane helix</keyword>
<evidence type="ECO:0000256" key="1">
    <source>
        <dbReference type="SAM" id="Phobius"/>
    </source>
</evidence>
<dbReference type="AlphaFoldDB" id="A0A6A6VWI1"/>
<protein>
    <submittedName>
        <fullName evidence="2">Uncharacterized protein</fullName>
    </submittedName>
</protein>
<gene>
    <name evidence="2" type="ORF">EJ05DRAFT_152658</name>
</gene>
<feature type="transmembrane region" description="Helical" evidence="1">
    <location>
        <begin position="169"/>
        <end position="189"/>
    </location>
</feature>
<evidence type="ECO:0000313" key="2">
    <source>
        <dbReference type="EMBL" id="KAF2754209.1"/>
    </source>
</evidence>
<name>A0A6A6VWI1_9PEZI</name>
<dbReference type="Proteomes" id="UP000799437">
    <property type="component" value="Unassembled WGS sequence"/>
</dbReference>
<dbReference type="EMBL" id="ML996581">
    <property type="protein sequence ID" value="KAF2754209.1"/>
    <property type="molecule type" value="Genomic_DNA"/>
</dbReference>
<accession>A0A6A6VWI1</accession>
<feature type="transmembrane region" description="Helical" evidence="1">
    <location>
        <begin position="271"/>
        <end position="289"/>
    </location>
</feature>
<keyword evidence="1" id="KW-0472">Membrane</keyword>
<feature type="transmembrane region" description="Helical" evidence="1">
    <location>
        <begin position="108"/>
        <end position="136"/>
    </location>
</feature>
<dbReference type="RefSeq" id="XP_033596660.1">
    <property type="nucleotide sequence ID" value="XM_033739338.1"/>
</dbReference>
<feature type="transmembrane region" description="Helical" evidence="1">
    <location>
        <begin position="33"/>
        <end position="54"/>
    </location>
</feature>
<dbReference type="GeneID" id="54480392"/>
<feature type="transmembrane region" description="Helical" evidence="1">
    <location>
        <begin position="66"/>
        <end position="87"/>
    </location>
</feature>
<proteinExistence type="predicted"/>